<evidence type="ECO:0000259" key="2">
    <source>
        <dbReference type="SMART" id="SM00903"/>
    </source>
</evidence>
<name>A0ABP6XWD0_9PSEU</name>
<accession>A0ABP6XWD0</accession>
<keyword evidence="1" id="KW-0560">Oxidoreductase</keyword>
<evidence type="ECO:0000313" key="3">
    <source>
        <dbReference type="EMBL" id="GAA3573668.1"/>
    </source>
</evidence>
<dbReference type="InterPro" id="IPR002563">
    <property type="entry name" value="Flavin_Rdtase-like_dom"/>
</dbReference>
<keyword evidence="4" id="KW-1185">Reference proteome</keyword>
<dbReference type="RefSeq" id="WP_344867199.1">
    <property type="nucleotide sequence ID" value="NZ_BAAAZN010000018.1"/>
</dbReference>
<dbReference type="SMART" id="SM00903">
    <property type="entry name" value="Flavin_Reduct"/>
    <property type="match status" value="1"/>
</dbReference>
<gene>
    <name evidence="3" type="ORF">GCM10022222_67570</name>
</gene>
<reference evidence="4" key="1">
    <citation type="journal article" date="2019" name="Int. J. Syst. Evol. Microbiol.">
        <title>The Global Catalogue of Microorganisms (GCM) 10K type strain sequencing project: providing services to taxonomists for standard genome sequencing and annotation.</title>
        <authorList>
            <consortium name="The Broad Institute Genomics Platform"/>
            <consortium name="The Broad Institute Genome Sequencing Center for Infectious Disease"/>
            <person name="Wu L."/>
            <person name="Ma J."/>
        </authorList>
    </citation>
    <scope>NUCLEOTIDE SEQUENCE [LARGE SCALE GENOMIC DNA]</scope>
    <source>
        <strain evidence="4">JCM 16898</strain>
    </source>
</reference>
<comment type="caution">
    <text evidence="3">The sequence shown here is derived from an EMBL/GenBank/DDBJ whole genome shotgun (WGS) entry which is preliminary data.</text>
</comment>
<dbReference type="Gene3D" id="2.30.110.10">
    <property type="entry name" value="Electron Transport, Fmn-binding Protein, Chain A"/>
    <property type="match status" value="1"/>
</dbReference>
<dbReference type="SUPFAM" id="SSF50475">
    <property type="entry name" value="FMN-binding split barrel"/>
    <property type="match status" value="1"/>
</dbReference>
<evidence type="ECO:0000313" key="4">
    <source>
        <dbReference type="Proteomes" id="UP001500689"/>
    </source>
</evidence>
<organism evidence="3 4">
    <name type="scientific">Amycolatopsis ultiminotia</name>
    <dbReference type="NCBI Taxonomy" id="543629"/>
    <lineage>
        <taxon>Bacteria</taxon>
        <taxon>Bacillati</taxon>
        <taxon>Actinomycetota</taxon>
        <taxon>Actinomycetes</taxon>
        <taxon>Pseudonocardiales</taxon>
        <taxon>Pseudonocardiaceae</taxon>
        <taxon>Amycolatopsis</taxon>
    </lineage>
</organism>
<dbReference type="EMBL" id="BAAAZN010000018">
    <property type="protein sequence ID" value="GAA3573668.1"/>
    <property type="molecule type" value="Genomic_DNA"/>
</dbReference>
<dbReference type="InterPro" id="IPR050268">
    <property type="entry name" value="NADH-dep_flavin_reductase"/>
</dbReference>
<dbReference type="PANTHER" id="PTHR30466">
    <property type="entry name" value="FLAVIN REDUCTASE"/>
    <property type="match status" value="1"/>
</dbReference>
<protein>
    <submittedName>
        <fullName evidence="3">Flavin reductase family protein</fullName>
    </submittedName>
</protein>
<dbReference type="InterPro" id="IPR012349">
    <property type="entry name" value="Split_barrel_FMN-bd"/>
</dbReference>
<evidence type="ECO:0000256" key="1">
    <source>
        <dbReference type="ARBA" id="ARBA00023002"/>
    </source>
</evidence>
<sequence>MRTTDFDHRTAAEHPAAAAVPGLADRFRDVMAAVPSPVAVITAMADRVPHGTTVSAFASLSMTPPMVVICLDHGSELLAMVRTTGHFGVNVLGAGQSDLALTFSRKGGAAKFDGVGWTADHGLPRLGGSGWLACRTGELVEGGDHLLVPGRVLAADALKGDPLVYSGRVFGTHRALRNPV</sequence>
<proteinExistence type="predicted"/>
<dbReference type="Proteomes" id="UP001500689">
    <property type="component" value="Unassembled WGS sequence"/>
</dbReference>
<feature type="domain" description="Flavin reductase like" evidence="2">
    <location>
        <begin position="31"/>
        <end position="172"/>
    </location>
</feature>
<dbReference type="Pfam" id="PF01613">
    <property type="entry name" value="Flavin_Reduct"/>
    <property type="match status" value="1"/>
</dbReference>
<dbReference type="PANTHER" id="PTHR30466:SF1">
    <property type="entry name" value="FMN REDUCTASE (NADH) RUTF"/>
    <property type="match status" value="1"/>
</dbReference>